<accession>A0A918ZDR1</accession>
<organism evidence="1 2">
    <name type="scientific">Vulcaniibacterium thermophilum</name>
    <dbReference type="NCBI Taxonomy" id="1169913"/>
    <lineage>
        <taxon>Bacteria</taxon>
        <taxon>Pseudomonadati</taxon>
        <taxon>Pseudomonadota</taxon>
        <taxon>Gammaproteobacteria</taxon>
        <taxon>Lysobacterales</taxon>
        <taxon>Lysobacteraceae</taxon>
        <taxon>Vulcaniibacterium</taxon>
    </lineage>
</organism>
<name>A0A918ZDR1_9GAMM</name>
<keyword evidence="2" id="KW-1185">Reference proteome</keyword>
<reference evidence="1" key="2">
    <citation type="submission" date="2020-09" db="EMBL/GenBank/DDBJ databases">
        <authorList>
            <person name="Sun Q."/>
            <person name="Kim S."/>
        </authorList>
    </citation>
    <scope>NUCLEOTIDE SEQUENCE</scope>
    <source>
        <strain evidence="1">KCTC 32020</strain>
    </source>
</reference>
<evidence type="ECO:0000313" key="2">
    <source>
        <dbReference type="Proteomes" id="UP000636453"/>
    </source>
</evidence>
<proteinExistence type="predicted"/>
<evidence type="ECO:0000313" key="1">
    <source>
        <dbReference type="EMBL" id="GHE44424.1"/>
    </source>
</evidence>
<dbReference type="OrthoDB" id="5974149at2"/>
<protein>
    <submittedName>
        <fullName evidence="1">Uncharacterized protein</fullName>
    </submittedName>
</protein>
<dbReference type="RefSeq" id="WP_146474893.1">
    <property type="nucleotide sequence ID" value="NZ_BNCF01000023.1"/>
</dbReference>
<dbReference type="Proteomes" id="UP000636453">
    <property type="component" value="Unassembled WGS sequence"/>
</dbReference>
<dbReference type="AlphaFoldDB" id="A0A918ZDR1"/>
<dbReference type="EMBL" id="BNCF01000023">
    <property type="protein sequence ID" value="GHE44424.1"/>
    <property type="molecule type" value="Genomic_DNA"/>
</dbReference>
<comment type="caution">
    <text evidence="1">The sequence shown here is derived from an EMBL/GenBank/DDBJ whole genome shotgun (WGS) entry which is preliminary data.</text>
</comment>
<gene>
    <name evidence="1" type="ORF">GCM10007167_27690</name>
</gene>
<reference evidence="1" key="1">
    <citation type="journal article" date="2014" name="Int. J. Syst. Evol. Microbiol.">
        <title>Complete genome sequence of Corynebacterium casei LMG S-19264T (=DSM 44701T), isolated from a smear-ripened cheese.</title>
        <authorList>
            <consortium name="US DOE Joint Genome Institute (JGI-PGF)"/>
            <person name="Walter F."/>
            <person name="Albersmeier A."/>
            <person name="Kalinowski J."/>
            <person name="Ruckert C."/>
        </authorList>
    </citation>
    <scope>NUCLEOTIDE SEQUENCE</scope>
    <source>
        <strain evidence="1">KCTC 32020</strain>
    </source>
</reference>
<sequence length="178" mass="19304">MHLAHTPAPAWPGWSDAGTLVMPLAAPPPVRPLTLDGLRLQPKRELHVTLIGGRLAERLRASLRDPYLTAAVRTLYEAHDWHFATTGEYRLLRKPARRDDGRFGATHSVIALLTMPAMAAFHHGLGRLLGTQLPLPPPHVTLYVEGRAQGIGVRSPSALRGYAVRAIAPHELDAGAPA</sequence>